<comment type="caution">
    <text evidence="1">The sequence shown here is derived from an EMBL/GenBank/DDBJ whole genome shotgun (WGS) entry which is preliminary data.</text>
</comment>
<evidence type="ECO:0000313" key="2">
    <source>
        <dbReference type="Proteomes" id="UP001054945"/>
    </source>
</evidence>
<keyword evidence="2" id="KW-1185">Reference proteome</keyword>
<dbReference type="Proteomes" id="UP001054945">
    <property type="component" value="Unassembled WGS sequence"/>
</dbReference>
<name>A0AAV4NYU4_CAEEX</name>
<proteinExistence type="predicted"/>
<dbReference type="EMBL" id="BPLR01003877">
    <property type="protein sequence ID" value="GIX89584.1"/>
    <property type="molecule type" value="Genomic_DNA"/>
</dbReference>
<gene>
    <name evidence="1" type="ORF">CEXT_52941</name>
</gene>
<dbReference type="AlphaFoldDB" id="A0AAV4NYU4"/>
<organism evidence="1 2">
    <name type="scientific">Caerostris extrusa</name>
    <name type="common">Bark spider</name>
    <name type="synonym">Caerostris bankana</name>
    <dbReference type="NCBI Taxonomy" id="172846"/>
    <lineage>
        <taxon>Eukaryota</taxon>
        <taxon>Metazoa</taxon>
        <taxon>Ecdysozoa</taxon>
        <taxon>Arthropoda</taxon>
        <taxon>Chelicerata</taxon>
        <taxon>Arachnida</taxon>
        <taxon>Araneae</taxon>
        <taxon>Araneomorphae</taxon>
        <taxon>Entelegynae</taxon>
        <taxon>Araneoidea</taxon>
        <taxon>Araneidae</taxon>
        <taxon>Caerostris</taxon>
    </lineage>
</organism>
<reference evidence="1 2" key="1">
    <citation type="submission" date="2021-06" db="EMBL/GenBank/DDBJ databases">
        <title>Caerostris extrusa draft genome.</title>
        <authorList>
            <person name="Kono N."/>
            <person name="Arakawa K."/>
        </authorList>
    </citation>
    <scope>NUCLEOTIDE SEQUENCE [LARGE SCALE GENOMIC DNA]</scope>
</reference>
<accession>A0AAV4NYU4</accession>
<protein>
    <submittedName>
        <fullName evidence="1">Uncharacterized protein</fullName>
    </submittedName>
</protein>
<sequence>MNSSLVLFDVVLARIHPAADVALEAAILRLQVQLDVSLQARLVEKTTLAVGTERILEAITALENAGSSMDKSNHEPEFNKYL</sequence>
<evidence type="ECO:0000313" key="1">
    <source>
        <dbReference type="EMBL" id="GIX89584.1"/>
    </source>
</evidence>